<dbReference type="OrthoDB" id="201621at2759"/>
<dbReference type="Proteomes" id="UP000076078">
    <property type="component" value="Unassembled WGS sequence"/>
</dbReference>
<dbReference type="PROSITE" id="PS51733">
    <property type="entry name" value="BPL_LPL_CATALYTIC"/>
    <property type="match status" value="1"/>
</dbReference>
<dbReference type="PANTHER" id="PTHR43506:SF1">
    <property type="entry name" value="BPL_LPL CATALYTIC DOMAIN-CONTAINING PROTEIN"/>
    <property type="match status" value="1"/>
</dbReference>
<dbReference type="InterPro" id="IPR053264">
    <property type="entry name" value="Lipoate-ligase_2_inactive"/>
</dbReference>
<evidence type="ECO:0000313" key="3">
    <source>
        <dbReference type="Proteomes" id="UP000076078"/>
    </source>
</evidence>
<comment type="caution">
    <text evidence="2">The sequence shown here is derived from an EMBL/GenBank/DDBJ whole genome shotgun (WGS) entry which is preliminary data.</text>
</comment>
<dbReference type="InterPro" id="IPR045864">
    <property type="entry name" value="aa-tRNA-synth_II/BPL/LPL"/>
</dbReference>
<keyword evidence="3" id="KW-1185">Reference proteome</keyword>
<protein>
    <recommendedName>
        <fullName evidence="1">BPL/LPL catalytic domain-containing protein</fullName>
    </recommendedName>
</protein>
<reference evidence="2 3" key="1">
    <citation type="submission" date="2015-12" db="EMBL/GenBank/DDBJ databases">
        <title>Dictyostelia acquired genes for synthesis and detection of signals that induce cell-type specialization by lateral gene transfer from prokaryotes.</title>
        <authorList>
            <person name="Gloeckner G."/>
            <person name="Schaap P."/>
        </authorList>
    </citation>
    <scope>NUCLEOTIDE SEQUENCE [LARGE SCALE GENOMIC DNA]</scope>
    <source>
        <strain evidence="2 3">TK</strain>
    </source>
</reference>
<dbReference type="OMA" id="ICRMKEY"/>
<dbReference type="Gene3D" id="3.30.930.10">
    <property type="entry name" value="Bira Bifunctional Protein, Domain 2"/>
    <property type="match status" value="1"/>
</dbReference>
<dbReference type="PANTHER" id="PTHR43506">
    <property type="entry name" value="BIOTIN/LIPOATE A/B PROTEIN LIGASE FAMILY"/>
    <property type="match status" value="1"/>
</dbReference>
<feature type="domain" description="BPL/LPL catalytic" evidence="1">
    <location>
        <begin position="26"/>
        <end position="237"/>
    </location>
</feature>
<proteinExistence type="predicted"/>
<evidence type="ECO:0000259" key="1">
    <source>
        <dbReference type="PROSITE" id="PS51733"/>
    </source>
</evidence>
<gene>
    <name evidence="2" type="ORF">DLAC_06203</name>
</gene>
<dbReference type="SUPFAM" id="SSF55681">
    <property type="entry name" value="Class II aaRS and biotin synthetases"/>
    <property type="match status" value="1"/>
</dbReference>
<dbReference type="InParanoid" id="A0A151ZHQ8"/>
<name>A0A151ZHQ8_TIELA</name>
<organism evidence="2 3">
    <name type="scientific">Tieghemostelium lacteum</name>
    <name type="common">Slime mold</name>
    <name type="synonym">Dictyostelium lacteum</name>
    <dbReference type="NCBI Taxonomy" id="361077"/>
    <lineage>
        <taxon>Eukaryota</taxon>
        <taxon>Amoebozoa</taxon>
        <taxon>Evosea</taxon>
        <taxon>Eumycetozoa</taxon>
        <taxon>Dictyostelia</taxon>
        <taxon>Dictyosteliales</taxon>
        <taxon>Raperosteliaceae</taxon>
        <taxon>Tieghemostelium</taxon>
    </lineage>
</organism>
<sequence length="283" mass="33420">MFKIIRLNGYSILRQLQIEESLYRNVNIKDNWLILNKGTPTPMIIVGASGKVDKLVDLDLLEKLNRDRVKQGHLPISIIKRYTGGGTVIVDENTIFCSMIMTKQFIHDNPIQEHLSKKELHQYYPKDIMKWSAEWYKHVFTHDQFLLSDNDYTFSDKKFGGNAQAFSRHKFVHHTSFLYDYDHNLMNLLKQPEKIPEYRQNRSHFDFLVKLSTIYPSKDEILHAIENSTEKLFGIKGNNQITKHDFKDFIKDYNYYSNTNQIYNVISNTWDNIDHHPERNGSS</sequence>
<accession>A0A151ZHQ8</accession>
<dbReference type="AlphaFoldDB" id="A0A151ZHQ8"/>
<dbReference type="EMBL" id="LODT01000028">
    <property type="protein sequence ID" value="KYQ93506.1"/>
    <property type="molecule type" value="Genomic_DNA"/>
</dbReference>
<evidence type="ECO:0000313" key="2">
    <source>
        <dbReference type="EMBL" id="KYQ93506.1"/>
    </source>
</evidence>
<dbReference type="Pfam" id="PF21948">
    <property type="entry name" value="LplA-B_cat"/>
    <property type="match status" value="1"/>
</dbReference>
<dbReference type="STRING" id="361077.A0A151ZHQ8"/>
<dbReference type="InterPro" id="IPR004143">
    <property type="entry name" value="BPL_LPL_catalytic"/>
</dbReference>